<dbReference type="HOGENOM" id="CLU_107581_3_0_9"/>
<accession>D9SSZ8</accession>
<feature type="domain" description="DUF218" evidence="1">
    <location>
        <begin position="33"/>
        <end position="169"/>
    </location>
</feature>
<evidence type="ECO:0000313" key="2">
    <source>
        <dbReference type="EMBL" id="ADL52660.1"/>
    </source>
</evidence>
<sequence>MKFIDDISDFIFLEDKIERSDIIFIPGGSHPELGEYAAELWKQGLSSLIMPSGGVSIKSGKFAGVKSKKDLYNKDYKSDCEFLVDVLITNGVAENSILWEDKSSWTKENATFSRKVADDSKLEIKKAILCCKSFHARRVLMCYQLAFPEVKFYIQPIPYYEGEILISKNSWYKTEVGINRVLGELQRCGNQFNEDIIKLKEE</sequence>
<dbReference type="PANTHER" id="PTHR30336">
    <property type="entry name" value="INNER MEMBRANE PROTEIN, PROBABLE PERMEASE"/>
    <property type="match status" value="1"/>
</dbReference>
<dbReference type="eggNOG" id="COG1434">
    <property type="taxonomic scope" value="Bacteria"/>
</dbReference>
<name>D9SSZ8_CLOC7</name>
<protein>
    <recommendedName>
        <fullName evidence="1">DUF218 domain-containing protein</fullName>
    </recommendedName>
</protein>
<dbReference type="InterPro" id="IPR014729">
    <property type="entry name" value="Rossmann-like_a/b/a_fold"/>
</dbReference>
<dbReference type="PANTHER" id="PTHR30336:SF20">
    <property type="entry name" value="DUF218 DOMAIN-CONTAINING PROTEIN"/>
    <property type="match status" value="1"/>
</dbReference>
<organism evidence="2 3">
    <name type="scientific">Clostridium cellulovorans (strain ATCC 35296 / DSM 3052 / OCM 3 / 743B)</name>
    <dbReference type="NCBI Taxonomy" id="573061"/>
    <lineage>
        <taxon>Bacteria</taxon>
        <taxon>Bacillati</taxon>
        <taxon>Bacillota</taxon>
        <taxon>Clostridia</taxon>
        <taxon>Eubacteriales</taxon>
        <taxon>Clostridiaceae</taxon>
        <taxon>Clostridium</taxon>
    </lineage>
</organism>
<evidence type="ECO:0000313" key="3">
    <source>
        <dbReference type="Proteomes" id="UP000002730"/>
    </source>
</evidence>
<dbReference type="AlphaFoldDB" id="D9SSZ8"/>
<keyword evidence="3" id="KW-1185">Reference proteome</keyword>
<dbReference type="EMBL" id="CP002160">
    <property type="protein sequence ID" value="ADL52660.1"/>
    <property type="molecule type" value="Genomic_DNA"/>
</dbReference>
<reference evidence="2 3" key="1">
    <citation type="submission" date="2010-08" db="EMBL/GenBank/DDBJ databases">
        <title>Complete sequence of Clostridium cellulovorans 743B.</title>
        <authorList>
            <consortium name="US DOE Joint Genome Institute"/>
            <person name="Lucas S."/>
            <person name="Copeland A."/>
            <person name="Lapidus A."/>
            <person name="Cheng J.-F."/>
            <person name="Bruce D."/>
            <person name="Goodwin L."/>
            <person name="Pitluck S."/>
            <person name="Chertkov O."/>
            <person name="Detter J.C."/>
            <person name="Han C."/>
            <person name="Tapia R."/>
            <person name="Land M."/>
            <person name="Hauser L."/>
            <person name="Chang Y.-J."/>
            <person name="Jeffries C."/>
            <person name="Kyrpides N."/>
            <person name="Ivanova N."/>
            <person name="Mikhailova N."/>
            <person name="Hemme C.L."/>
            <person name="Woyke T."/>
        </authorList>
    </citation>
    <scope>NUCLEOTIDE SEQUENCE [LARGE SCALE GENOMIC DNA]</scope>
    <source>
        <strain evidence="3">ATCC 35296 / DSM 3052 / OCM 3 / 743B</strain>
    </source>
</reference>
<dbReference type="Proteomes" id="UP000002730">
    <property type="component" value="Chromosome"/>
</dbReference>
<dbReference type="GO" id="GO:0005886">
    <property type="term" value="C:plasma membrane"/>
    <property type="evidence" value="ECO:0007669"/>
    <property type="project" value="TreeGrafter"/>
</dbReference>
<proteinExistence type="predicted"/>
<dbReference type="KEGG" id="ccb:Clocel_2968"/>
<gene>
    <name evidence="2" type="ordered locus">Clocel_2968</name>
</gene>
<evidence type="ECO:0000259" key="1">
    <source>
        <dbReference type="Pfam" id="PF02698"/>
    </source>
</evidence>
<dbReference type="CDD" id="cd06259">
    <property type="entry name" value="YdcF-like"/>
    <property type="match status" value="1"/>
</dbReference>
<dbReference type="STRING" id="573061.Clocel_2968"/>
<dbReference type="Gene3D" id="3.40.50.620">
    <property type="entry name" value="HUPs"/>
    <property type="match status" value="1"/>
</dbReference>
<dbReference type="InterPro" id="IPR051599">
    <property type="entry name" value="Cell_Envelope_Assoc"/>
</dbReference>
<dbReference type="InterPro" id="IPR003848">
    <property type="entry name" value="DUF218"/>
</dbReference>
<dbReference type="Pfam" id="PF02698">
    <property type="entry name" value="DUF218"/>
    <property type="match status" value="1"/>
</dbReference>